<dbReference type="RefSeq" id="XP_007415728.1">
    <property type="nucleotide sequence ID" value="XM_007415666.1"/>
</dbReference>
<dbReference type="HOGENOM" id="CLU_015424_0_0_1"/>
<evidence type="ECO:0000313" key="2">
    <source>
        <dbReference type="EMBL" id="EGG00880.1"/>
    </source>
</evidence>
<evidence type="ECO:0000313" key="3">
    <source>
        <dbReference type="Proteomes" id="UP000001072"/>
    </source>
</evidence>
<dbReference type="KEGG" id="mlr:MELLADRAFT_111351"/>
<feature type="compositionally biased region" description="Polar residues" evidence="1">
    <location>
        <begin position="269"/>
        <end position="302"/>
    </location>
</feature>
<feature type="region of interest" description="Disordered" evidence="1">
    <location>
        <begin position="159"/>
        <end position="206"/>
    </location>
</feature>
<dbReference type="EMBL" id="GL883142">
    <property type="protein sequence ID" value="EGG00880.1"/>
    <property type="molecule type" value="Genomic_DNA"/>
</dbReference>
<dbReference type="OrthoDB" id="10435921at2759"/>
<keyword evidence="3" id="KW-1185">Reference proteome</keyword>
<dbReference type="InParanoid" id="F4S2X9"/>
<proteinExistence type="predicted"/>
<dbReference type="GeneID" id="18924355"/>
<feature type="compositionally biased region" description="Polar residues" evidence="1">
    <location>
        <begin position="469"/>
        <end position="491"/>
    </location>
</feature>
<protein>
    <submittedName>
        <fullName evidence="2">Uncharacterized protein</fullName>
    </submittedName>
</protein>
<dbReference type="Proteomes" id="UP000001072">
    <property type="component" value="Unassembled WGS sequence"/>
</dbReference>
<dbReference type="VEuPathDB" id="FungiDB:MELLADRAFT_111351"/>
<gene>
    <name evidence="2" type="ORF">MELLADRAFT_111351</name>
</gene>
<sequence length="699" mass="77223">MSQQARYKPCSRPSNQSQISIKGAAAQRPYIVTWHPSCLPHIYAPQKAFHSSERLTNFDIPSSTLNQDGGCHAYPRNLPHGQPWSTSPYSLTAWMIISLLTHPNTPQCPTPDNDHNWKTWRCDQLNHELALINLGEPRPIISKIGDWGPRVSPFGQVLRPAPDPQPGHPYHPFLHRSGVTTPNGRPPRSKPNVICKRPLEGPLSQSHKTAANKECPSQYCLGCCQAFGSPLCRRHPRASASTASLPSQPNQDNPMNFREAWESHVSEPSAASGNVNPTPRRTTKATASQARPHQWAQTSNSLGRRVPHKKMVMLQQNREQRDHAAQRQLSSLIDESKLVTIELWLDPVKPKAITALFPFWPKCCFSKSTLLVHALQSAHGPNWNRALIFWDEKIGGWRDTLDSYPHRFDVNQRTIVVRLPTVEVPISAVTTSTKSKSSPKKAPASAFLSSLALPPIYDMPSSPMDGSPIASTSQRTPSGSEGNPASKNQVKAAQAAAQCSVEVPSTPPPGPITSSTTPPNGITIDLTISPDEQVKDVSQHPSNDDTKPLIPSLTETVTTSPIISHTLQSEQSFEYQHPAVQTLLVQTAIATPGLQNGWPLPIPVSSLVVWYDDCTKGGIPKAEWHKRWGAQWKFVIGTMYRYRAFVKEVGKGPITLGEHYCSQPEATVADAREFFHKEFNQVAKLNPITPIKHAHIKLS</sequence>
<dbReference type="AlphaFoldDB" id="F4S2X9"/>
<feature type="region of interest" description="Disordered" evidence="1">
    <location>
        <begin position="459"/>
        <end position="520"/>
    </location>
</feature>
<reference evidence="3" key="1">
    <citation type="journal article" date="2011" name="Proc. Natl. Acad. Sci. U.S.A.">
        <title>Obligate biotrophy features unraveled by the genomic analysis of rust fungi.</title>
        <authorList>
            <person name="Duplessis S."/>
            <person name="Cuomo C.A."/>
            <person name="Lin Y.-C."/>
            <person name="Aerts A."/>
            <person name="Tisserant E."/>
            <person name="Veneault-Fourrey C."/>
            <person name="Joly D.L."/>
            <person name="Hacquard S."/>
            <person name="Amselem J."/>
            <person name="Cantarel B.L."/>
            <person name="Chiu R."/>
            <person name="Coutinho P.M."/>
            <person name="Feau N."/>
            <person name="Field M."/>
            <person name="Frey P."/>
            <person name="Gelhaye E."/>
            <person name="Goldberg J."/>
            <person name="Grabherr M.G."/>
            <person name="Kodira C.D."/>
            <person name="Kohler A."/>
            <person name="Kuees U."/>
            <person name="Lindquist E.A."/>
            <person name="Lucas S.M."/>
            <person name="Mago R."/>
            <person name="Mauceli E."/>
            <person name="Morin E."/>
            <person name="Murat C."/>
            <person name="Pangilinan J.L."/>
            <person name="Park R."/>
            <person name="Pearson M."/>
            <person name="Quesneville H."/>
            <person name="Rouhier N."/>
            <person name="Sakthikumar S."/>
            <person name="Salamov A.A."/>
            <person name="Schmutz J."/>
            <person name="Selles B."/>
            <person name="Shapiro H."/>
            <person name="Tanguay P."/>
            <person name="Tuskan G.A."/>
            <person name="Henrissat B."/>
            <person name="Van de Peer Y."/>
            <person name="Rouze P."/>
            <person name="Ellis J.G."/>
            <person name="Dodds P.N."/>
            <person name="Schein J.E."/>
            <person name="Zhong S."/>
            <person name="Hamelin R.C."/>
            <person name="Grigoriev I.V."/>
            <person name="Szabo L.J."/>
            <person name="Martin F."/>
        </authorList>
    </citation>
    <scope>NUCLEOTIDE SEQUENCE [LARGE SCALE GENOMIC DNA]</scope>
    <source>
        <strain evidence="3">98AG31 / pathotype 3-4-7</strain>
    </source>
</reference>
<accession>F4S2X9</accession>
<organism evidence="3">
    <name type="scientific">Melampsora larici-populina (strain 98AG31 / pathotype 3-4-7)</name>
    <name type="common">Poplar leaf rust fungus</name>
    <dbReference type="NCBI Taxonomy" id="747676"/>
    <lineage>
        <taxon>Eukaryota</taxon>
        <taxon>Fungi</taxon>
        <taxon>Dikarya</taxon>
        <taxon>Basidiomycota</taxon>
        <taxon>Pucciniomycotina</taxon>
        <taxon>Pucciniomycetes</taxon>
        <taxon>Pucciniales</taxon>
        <taxon>Melampsoraceae</taxon>
        <taxon>Melampsora</taxon>
    </lineage>
</organism>
<evidence type="ECO:0000256" key="1">
    <source>
        <dbReference type="SAM" id="MobiDB-lite"/>
    </source>
</evidence>
<name>F4S2X9_MELLP</name>
<feature type="region of interest" description="Disordered" evidence="1">
    <location>
        <begin position="261"/>
        <end position="303"/>
    </location>
</feature>